<dbReference type="PANTHER" id="PTHR34109:SF1">
    <property type="entry name" value="VOC DOMAIN-CONTAINING PROTEIN"/>
    <property type="match status" value="1"/>
</dbReference>
<keyword evidence="3" id="KW-1185">Reference proteome</keyword>
<dbReference type="AlphaFoldDB" id="A0A1I2TVD6"/>
<dbReference type="CDD" id="cd07246">
    <property type="entry name" value="VOC_like"/>
    <property type="match status" value="1"/>
</dbReference>
<dbReference type="SUPFAM" id="SSF54593">
    <property type="entry name" value="Glyoxalase/Bleomycin resistance protein/Dihydroxybiphenyl dioxygenase"/>
    <property type="match status" value="1"/>
</dbReference>
<dbReference type="PROSITE" id="PS51819">
    <property type="entry name" value="VOC"/>
    <property type="match status" value="1"/>
</dbReference>
<proteinExistence type="predicted"/>
<evidence type="ECO:0000259" key="1">
    <source>
        <dbReference type="PROSITE" id="PS51819"/>
    </source>
</evidence>
<dbReference type="STRING" id="1045558.SAMN05216175_11140"/>
<sequence length="156" mass="17064">MRKKVSPIPKGYRTVTPVIVVKGIQDAIEFYQGCFNAELSHKFLSPDELTVVAATLKIGNSLVRVMEESLENKILSPSTLGGAAASLHLYIDDIDTLWQQALDCGASPVTGLQDAYWGERYGIISDPFGHHWTLASKIENLSKDELAARTKEAFAG</sequence>
<reference evidence="3" key="1">
    <citation type="submission" date="2016-10" db="EMBL/GenBank/DDBJ databases">
        <authorList>
            <person name="Varghese N."/>
            <person name="Submissions S."/>
        </authorList>
    </citation>
    <scope>NUCLEOTIDE SEQUENCE [LARGE SCALE GENOMIC DNA]</scope>
    <source>
        <strain evidence="3">CGMCC 1.10971</strain>
    </source>
</reference>
<dbReference type="PANTHER" id="PTHR34109">
    <property type="entry name" value="BNAUNNG04460D PROTEIN-RELATED"/>
    <property type="match status" value="1"/>
</dbReference>
<accession>A0A1I2TVD6</accession>
<evidence type="ECO:0000313" key="2">
    <source>
        <dbReference type="EMBL" id="SFG68875.1"/>
    </source>
</evidence>
<feature type="domain" description="VOC" evidence="1">
    <location>
        <begin position="11"/>
        <end position="137"/>
    </location>
</feature>
<dbReference type="EMBL" id="FOOU01000011">
    <property type="protein sequence ID" value="SFG68875.1"/>
    <property type="molecule type" value="Genomic_DNA"/>
</dbReference>
<dbReference type="InterPro" id="IPR004360">
    <property type="entry name" value="Glyas_Fos-R_dOase_dom"/>
</dbReference>
<evidence type="ECO:0000313" key="3">
    <source>
        <dbReference type="Proteomes" id="UP000198623"/>
    </source>
</evidence>
<dbReference type="OrthoDB" id="9795306at2"/>
<gene>
    <name evidence="2" type="ORF">SAMN05216175_11140</name>
</gene>
<dbReference type="InterPro" id="IPR037523">
    <property type="entry name" value="VOC_core"/>
</dbReference>
<dbReference type="Pfam" id="PF00903">
    <property type="entry name" value="Glyoxalase"/>
    <property type="match status" value="1"/>
</dbReference>
<name>A0A1I2TVD6_9GAMM</name>
<dbReference type="InterPro" id="IPR029068">
    <property type="entry name" value="Glyas_Bleomycin-R_OHBP_Dase"/>
</dbReference>
<dbReference type="RefSeq" id="WP_090728904.1">
    <property type="nucleotide sequence ID" value="NZ_FOOU01000011.1"/>
</dbReference>
<protein>
    <submittedName>
        <fullName evidence="2">PhnB protein</fullName>
    </submittedName>
</protein>
<organism evidence="2 3">
    <name type="scientific">Neptunomonas qingdaonensis</name>
    <dbReference type="NCBI Taxonomy" id="1045558"/>
    <lineage>
        <taxon>Bacteria</taxon>
        <taxon>Pseudomonadati</taxon>
        <taxon>Pseudomonadota</taxon>
        <taxon>Gammaproteobacteria</taxon>
        <taxon>Oceanospirillales</taxon>
        <taxon>Oceanospirillaceae</taxon>
        <taxon>Neptunomonas</taxon>
    </lineage>
</organism>
<dbReference type="Proteomes" id="UP000198623">
    <property type="component" value="Unassembled WGS sequence"/>
</dbReference>
<dbReference type="Gene3D" id="3.10.180.10">
    <property type="entry name" value="2,3-Dihydroxybiphenyl 1,2-Dioxygenase, domain 1"/>
    <property type="match status" value="1"/>
</dbReference>